<dbReference type="Gene3D" id="1.25.10.10">
    <property type="entry name" value="Leucine-rich Repeat Variant"/>
    <property type="match status" value="1"/>
</dbReference>
<feature type="domain" description="IBB" evidence="8">
    <location>
        <begin position="43"/>
        <end position="105"/>
    </location>
</feature>
<keyword evidence="10" id="KW-1185">Reference proteome</keyword>
<feature type="compositionally biased region" description="Polar residues" evidence="7">
    <location>
        <begin position="549"/>
        <end position="562"/>
    </location>
</feature>
<dbReference type="InterPro" id="IPR036975">
    <property type="entry name" value="Importin-a_IBB_sf"/>
</dbReference>
<comment type="caution">
    <text evidence="9">The sequence shown here is derived from an EMBL/GenBank/DDBJ whole genome shotgun (WGS) entry which is preliminary data.</text>
</comment>
<feature type="region of interest" description="Disordered" evidence="7">
    <location>
        <begin position="549"/>
        <end position="572"/>
    </location>
</feature>
<dbReference type="GO" id="GO:0006606">
    <property type="term" value="P:protein import into nucleus"/>
    <property type="evidence" value="ECO:0007669"/>
    <property type="project" value="InterPro"/>
</dbReference>
<proteinExistence type="inferred from homology"/>
<dbReference type="SMART" id="SM00185">
    <property type="entry name" value="ARM"/>
    <property type="match status" value="8"/>
</dbReference>
<keyword evidence="3" id="KW-0677">Repeat</keyword>
<dbReference type="EMBL" id="JAYMYS010000004">
    <property type="protein sequence ID" value="KAK7397110.1"/>
    <property type="molecule type" value="Genomic_DNA"/>
</dbReference>
<dbReference type="InterPro" id="IPR032413">
    <property type="entry name" value="Arm_3"/>
</dbReference>
<keyword evidence="4 5" id="KW-0653">Protein transport</keyword>
<evidence type="ECO:0000256" key="2">
    <source>
        <dbReference type="ARBA" id="ARBA00022448"/>
    </source>
</evidence>
<dbReference type="AlphaFoldDB" id="A0AAN9XLP6"/>
<dbReference type="Pfam" id="PF01749">
    <property type="entry name" value="IBB"/>
    <property type="match status" value="1"/>
</dbReference>
<reference evidence="9 10" key="1">
    <citation type="submission" date="2024-01" db="EMBL/GenBank/DDBJ databases">
        <title>The genomes of 5 underutilized Papilionoideae crops provide insights into root nodulation and disease resistanc.</title>
        <authorList>
            <person name="Jiang F."/>
        </authorList>
    </citation>
    <scope>NUCLEOTIDE SEQUENCE [LARGE SCALE GENOMIC DNA]</scope>
    <source>
        <strain evidence="9">DUOXIRENSHENG_FW03</strain>
        <tissue evidence="9">Leaves</tissue>
    </source>
</reference>
<evidence type="ECO:0000256" key="4">
    <source>
        <dbReference type="ARBA" id="ARBA00022927"/>
    </source>
</evidence>
<dbReference type="InterPro" id="IPR000225">
    <property type="entry name" value="Armadillo"/>
</dbReference>
<protein>
    <recommendedName>
        <fullName evidence="5">Importin subunit alpha</fullName>
    </recommendedName>
</protein>
<dbReference type="PROSITE" id="PS51214">
    <property type="entry name" value="IBB"/>
    <property type="match status" value="1"/>
</dbReference>
<evidence type="ECO:0000256" key="7">
    <source>
        <dbReference type="SAM" id="MobiDB-lite"/>
    </source>
</evidence>
<accession>A0AAN9XLP6</accession>
<evidence type="ECO:0000256" key="1">
    <source>
        <dbReference type="ARBA" id="ARBA00010394"/>
    </source>
</evidence>
<sequence>MSHGPGVTRVVDSEKNTMIHNAGVDVIMRLINYTLSFLKQLVAMSLRPDSGSGSSLETRKKNYKIGIDAEEGRRRREEDLVGIRKNKREDTLNKKRNQTHAAHSCDTLLEVIPAMVQRLCSQYPAAQLEATAYFKTLLSLDRHHHPPIDDILKEGILPCFLEFLSRDDAPQLQLEALWVLTNVSSGTSQHVRLLVQLGLVPSLVNLLTSTNNDDIKEETVSALGNIAGDSPSCRDLVLNHGALFPLLHQLETSSRLSMLKLATCCLSNLVRGKPPVNFEQVKSALPVLHGLIHSTDEEVVTDACWALSSLSGGSINNIQAIIELGVSPKLIEILQCSSDTVILPALQTLGNIVYGDDAQTQHVIDMQLLPRLHHLLTHAHRKSVIKEACWTISNITAGNIAQIQAVINANIIPPLVDFLLHAELEIKEEVAWAICNMTRGSREHIRYVAAQGCINGLCKLLTCPDPNVVAVCLEGLENILVVGEADKEMGLHDRGNIFAQRIDECGGWDKFDILQIHENNDISERAVRILKTFWPENDLEDVTHFQNATDGSQQDFSSSLNQPHLPPRGFHF</sequence>
<evidence type="ECO:0000313" key="10">
    <source>
        <dbReference type="Proteomes" id="UP001386955"/>
    </source>
</evidence>
<dbReference type="InterPro" id="IPR016024">
    <property type="entry name" value="ARM-type_fold"/>
</dbReference>
<comment type="similarity">
    <text evidence="1 5">Belongs to the importin alpha family.</text>
</comment>
<name>A0AAN9XLP6_PSOTE</name>
<dbReference type="GO" id="GO:0005737">
    <property type="term" value="C:cytoplasm"/>
    <property type="evidence" value="ECO:0007669"/>
    <property type="project" value="InterPro"/>
</dbReference>
<dbReference type="InterPro" id="IPR011989">
    <property type="entry name" value="ARM-like"/>
</dbReference>
<dbReference type="PIRSF" id="PIRSF005673">
    <property type="entry name" value="Importin_alpha"/>
    <property type="match status" value="1"/>
</dbReference>
<dbReference type="GO" id="GO:0061608">
    <property type="term" value="F:nuclear import signal receptor activity"/>
    <property type="evidence" value="ECO:0007669"/>
    <property type="project" value="InterPro"/>
</dbReference>
<dbReference type="Proteomes" id="UP001386955">
    <property type="component" value="Unassembled WGS sequence"/>
</dbReference>
<gene>
    <name evidence="9" type="ORF">VNO78_18277</name>
</gene>
<organism evidence="9 10">
    <name type="scientific">Psophocarpus tetragonolobus</name>
    <name type="common">Winged bean</name>
    <name type="synonym">Dolichos tetragonolobus</name>
    <dbReference type="NCBI Taxonomy" id="3891"/>
    <lineage>
        <taxon>Eukaryota</taxon>
        <taxon>Viridiplantae</taxon>
        <taxon>Streptophyta</taxon>
        <taxon>Embryophyta</taxon>
        <taxon>Tracheophyta</taxon>
        <taxon>Spermatophyta</taxon>
        <taxon>Magnoliopsida</taxon>
        <taxon>eudicotyledons</taxon>
        <taxon>Gunneridae</taxon>
        <taxon>Pentapetalae</taxon>
        <taxon>rosids</taxon>
        <taxon>fabids</taxon>
        <taxon>Fabales</taxon>
        <taxon>Fabaceae</taxon>
        <taxon>Papilionoideae</taxon>
        <taxon>50 kb inversion clade</taxon>
        <taxon>NPAAA clade</taxon>
        <taxon>indigoferoid/millettioid clade</taxon>
        <taxon>Phaseoleae</taxon>
        <taxon>Psophocarpus</taxon>
    </lineage>
</organism>
<keyword evidence="2 5" id="KW-0813">Transport</keyword>
<dbReference type="InterPro" id="IPR002652">
    <property type="entry name" value="Importin-a_IBB"/>
</dbReference>
<dbReference type="Pfam" id="PF00514">
    <property type="entry name" value="Arm"/>
    <property type="match status" value="8"/>
</dbReference>
<evidence type="ECO:0000259" key="8">
    <source>
        <dbReference type="PROSITE" id="PS51214"/>
    </source>
</evidence>
<dbReference type="Gene3D" id="1.20.5.690">
    <property type="entry name" value="Importin-alpha, importin-beta-binding domain"/>
    <property type="match status" value="1"/>
</dbReference>
<evidence type="ECO:0000256" key="3">
    <source>
        <dbReference type="ARBA" id="ARBA00022737"/>
    </source>
</evidence>
<dbReference type="FunFam" id="1.20.5.690:FF:000002">
    <property type="entry name" value="Importin subunit alpha"/>
    <property type="match status" value="1"/>
</dbReference>
<dbReference type="SUPFAM" id="SSF48371">
    <property type="entry name" value="ARM repeat"/>
    <property type="match status" value="1"/>
</dbReference>
<dbReference type="InterPro" id="IPR024931">
    <property type="entry name" value="Importin_alpha"/>
</dbReference>
<feature type="repeat" description="ARM" evidence="6">
    <location>
        <begin position="198"/>
        <end position="241"/>
    </location>
</feature>
<dbReference type="Pfam" id="PF16186">
    <property type="entry name" value="Arm_3"/>
    <property type="match status" value="1"/>
</dbReference>
<evidence type="ECO:0000313" key="9">
    <source>
        <dbReference type="EMBL" id="KAK7397110.1"/>
    </source>
</evidence>
<evidence type="ECO:0000256" key="5">
    <source>
        <dbReference type="PIRNR" id="PIRNR005673"/>
    </source>
</evidence>
<dbReference type="PROSITE" id="PS50176">
    <property type="entry name" value="ARM_REPEAT"/>
    <property type="match status" value="1"/>
</dbReference>
<evidence type="ECO:0000256" key="6">
    <source>
        <dbReference type="PROSITE-ProRule" id="PRU00259"/>
    </source>
</evidence>
<dbReference type="PANTHER" id="PTHR23316">
    <property type="entry name" value="IMPORTIN ALPHA"/>
    <property type="match status" value="1"/>
</dbReference>